<proteinExistence type="predicted"/>
<sequence length="181" mass="19130">MPNPLRTHNGVAPKLGERVYVDAQATVIGDATLGNDVSVWPGAVIRGDLMPIVIGARSNVQDGCVLHTTHDSRFNPGGFPLTIGEDVVVGHRAVLHGCTVGDRVLVGIGAIVNDGAVVEPEVMIGAGCLVPPGKRLESGNVYVGNPARVLRPLTDAEREHLAYSPQNYVRLKDGYLQQGGR</sequence>
<keyword evidence="1" id="KW-0808">Transferase</keyword>
<dbReference type="PANTHER" id="PTHR13061">
    <property type="entry name" value="DYNACTIN SUBUNIT P25"/>
    <property type="match status" value="1"/>
</dbReference>
<keyword evidence="1" id="KW-0012">Acyltransferase</keyword>
<reference evidence="1 2" key="1">
    <citation type="submission" date="2019-02" db="EMBL/GenBank/DDBJ databases">
        <title>Deep-cultivation of Planctomycetes and their phenomic and genomic characterization uncovers novel biology.</title>
        <authorList>
            <person name="Wiegand S."/>
            <person name="Jogler M."/>
            <person name="Boedeker C."/>
            <person name="Pinto D."/>
            <person name="Vollmers J."/>
            <person name="Rivas-Marin E."/>
            <person name="Kohn T."/>
            <person name="Peeters S.H."/>
            <person name="Heuer A."/>
            <person name="Rast P."/>
            <person name="Oberbeckmann S."/>
            <person name="Bunk B."/>
            <person name="Jeske O."/>
            <person name="Meyerdierks A."/>
            <person name="Storesund J.E."/>
            <person name="Kallscheuer N."/>
            <person name="Luecker S."/>
            <person name="Lage O.M."/>
            <person name="Pohl T."/>
            <person name="Merkel B.J."/>
            <person name="Hornburger P."/>
            <person name="Mueller R.-W."/>
            <person name="Bruemmer F."/>
            <person name="Labrenz M."/>
            <person name="Spormann A.M."/>
            <person name="Op Den Camp H."/>
            <person name="Overmann J."/>
            <person name="Amann R."/>
            <person name="Jetten M.S.M."/>
            <person name="Mascher T."/>
            <person name="Medema M.H."/>
            <person name="Devos D.P."/>
            <person name="Kaster A.-K."/>
            <person name="Ovreas L."/>
            <person name="Rohde M."/>
            <person name="Galperin M.Y."/>
            <person name="Jogler C."/>
        </authorList>
    </citation>
    <scope>NUCLEOTIDE SEQUENCE [LARGE SCALE GENOMIC DNA]</scope>
    <source>
        <strain evidence="1 2">KOR34</strain>
    </source>
</reference>
<dbReference type="Proteomes" id="UP000316714">
    <property type="component" value="Unassembled WGS sequence"/>
</dbReference>
<dbReference type="InterPro" id="IPR050484">
    <property type="entry name" value="Transf_Hexapept/Carb_Anhydrase"/>
</dbReference>
<dbReference type="InterPro" id="IPR047324">
    <property type="entry name" value="LbH_gamma_CA-like"/>
</dbReference>
<evidence type="ECO:0000313" key="2">
    <source>
        <dbReference type="Proteomes" id="UP000316714"/>
    </source>
</evidence>
<dbReference type="OrthoDB" id="9803036at2"/>
<organism evidence="1 2">
    <name type="scientific">Posidoniimonas corsicana</name>
    <dbReference type="NCBI Taxonomy" id="1938618"/>
    <lineage>
        <taxon>Bacteria</taxon>
        <taxon>Pseudomonadati</taxon>
        <taxon>Planctomycetota</taxon>
        <taxon>Planctomycetia</taxon>
        <taxon>Pirellulales</taxon>
        <taxon>Lacipirellulaceae</taxon>
        <taxon>Posidoniimonas</taxon>
    </lineage>
</organism>
<dbReference type="AlphaFoldDB" id="A0A5C5V5W4"/>
<dbReference type="Gene3D" id="2.160.10.10">
    <property type="entry name" value="Hexapeptide repeat proteins"/>
    <property type="match status" value="1"/>
</dbReference>
<dbReference type="InterPro" id="IPR001451">
    <property type="entry name" value="Hexapep"/>
</dbReference>
<dbReference type="Pfam" id="PF00132">
    <property type="entry name" value="Hexapep"/>
    <property type="match status" value="1"/>
</dbReference>
<dbReference type="CDD" id="cd04645">
    <property type="entry name" value="LbH_gamma_CA_like"/>
    <property type="match status" value="1"/>
</dbReference>
<dbReference type="RefSeq" id="WP_146566544.1">
    <property type="nucleotide sequence ID" value="NZ_SIHJ01000002.1"/>
</dbReference>
<keyword evidence="2" id="KW-1185">Reference proteome</keyword>
<comment type="caution">
    <text evidence="1">The sequence shown here is derived from an EMBL/GenBank/DDBJ whole genome shotgun (WGS) entry which is preliminary data.</text>
</comment>
<dbReference type="InterPro" id="IPR011004">
    <property type="entry name" value="Trimer_LpxA-like_sf"/>
</dbReference>
<name>A0A5C5V5W4_9BACT</name>
<evidence type="ECO:0000313" key="1">
    <source>
        <dbReference type="EMBL" id="TWT33701.1"/>
    </source>
</evidence>
<dbReference type="SUPFAM" id="SSF51161">
    <property type="entry name" value="Trimeric LpxA-like enzymes"/>
    <property type="match status" value="1"/>
</dbReference>
<protein>
    <submittedName>
        <fullName evidence="1">UDP-3-O-[3-hydroxymyristoyl] glucosamine N-acyltransferase</fullName>
    </submittedName>
</protein>
<gene>
    <name evidence="1" type="ORF">KOR34_35340</name>
</gene>
<accession>A0A5C5V5W4</accession>
<dbReference type="PANTHER" id="PTHR13061:SF56">
    <property type="entry name" value="PROTEIN YRDA"/>
    <property type="match status" value="1"/>
</dbReference>
<dbReference type="GO" id="GO:0016746">
    <property type="term" value="F:acyltransferase activity"/>
    <property type="evidence" value="ECO:0007669"/>
    <property type="project" value="UniProtKB-KW"/>
</dbReference>
<dbReference type="EMBL" id="SIHJ01000002">
    <property type="protein sequence ID" value="TWT33701.1"/>
    <property type="molecule type" value="Genomic_DNA"/>
</dbReference>